<dbReference type="Proteomes" id="UP000264702">
    <property type="component" value="Unassembled WGS sequence"/>
</dbReference>
<gene>
    <name evidence="3" type="ORF">D0Y96_12215</name>
</gene>
<protein>
    <submittedName>
        <fullName evidence="3">Uncharacterized protein</fullName>
    </submittedName>
</protein>
<comment type="caution">
    <text evidence="3">The sequence shown here is derived from an EMBL/GenBank/DDBJ whole genome shotgun (WGS) entry which is preliminary data.</text>
</comment>
<proteinExistence type="predicted"/>
<evidence type="ECO:0000313" key="4">
    <source>
        <dbReference type="Proteomes" id="UP000264702"/>
    </source>
</evidence>
<dbReference type="AlphaFoldDB" id="A0A372IMP8"/>
<feature type="compositionally biased region" description="Basic and acidic residues" evidence="1">
    <location>
        <begin position="76"/>
        <end position="93"/>
    </location>
</feature>
<dbReference type="RefSeq" id="WP_117300258.1">
    <property type="nucleotide sequence ID" value="NZ_QVQT02000004.1"/>
</dbReference>
<feature type="chain" id="PRO_5016794966" evidence="2">
    <location>
        <begin position="27"/>
        <end position="115"/>
    </location>
</feature>
<feature type="compositionally biased region" description="Basic and acidic residues" evidence="1">
    <location>
        <begin position="58"/>
        <end position="69"/>
    </location>
</feature>
<sequence>MKKFLSGFSAAAFLAAALCVVPAARAWSAPPAAYGYGQEPWAVPPPELQGVESQGFHDGIEGARKDAGNHRPPNVENRDEFRHPPVPHRDRAAYRHGFRRGYQVGVEHLMRHGRY</sequence>
<dbReference type="OrthoDB" id="122411at2"/>
<organism evidence="3 4">
    <name type="scientific">Paracidobacterium acidisoli</name>
    <dbReference type="NCBI Taxonomy" id="2303751"/>
    <lineage>
        <taxon>Bacteria</taxon>
        <taxon>Pseudomonadati</taxon>
        <taxon>Acidobacteriota</taxon>
        <taxon>Terriglobia</taxon>
        <taxon>Terriglobales</taxon>
        <taxon>Acidobacteriaceae</taxon>
        <taxon>Paracidobacterium</taxon>
    </lineage>
</organism>
<evidence type="ECO:0000256" key="2">
    <source>
        <dbReference type="SAM" id="SignalP"/>
    </source>
</evidence>
<accession>A0A372IMP8</accession>
<evidence type="ECO:0000256" key="1">
    <source>
        <dbReference type="SAM" id="MobiDB-lite"/>
    </source>
</evidence>
<feature type="signal peptide" evidence="2">
    <location>
        <begin position="1"/>
        <end position="26"/>
    </location>
</feature>
<keyword evidence="4" id="KW-1185">Reference proteome</keyword>
<reference evidence="3 4" key="1">
    <citation type="submission" date="2018-08" db="EMBL/GenBank/DDBJ databases">
        <title>Acidipila sp. 4G-K13, an acidobacterium isolated from forest soil.</title>
        <authorList>
            <person name="Gao Z.-H."/>
            <person name="Qiu L.-H."/>
        </authorList>
    </citation>
    <scope>NUCLEOTIDE SEQUENCE [LARGE SCALE GENOMIC DNA]</scope>
    <source>
        <strain evidence="3 4">4G-K13</strain>
    </source>
</reference>
<keyword evidence="2" id="KW-0732">Signal</keyword>
<dbReference type="EMBL" id="QVQT01000004">
    <property type="protein sequence ID" value="RFU16174.1"/>
    <property type="molecule type" value="Genomic_DNA"/>
</dbReference>
<feature type="region of interest" description="Disordered" evidence="1">
    <location>
        <begin position="45"/>
        <end position="94"/>
    </location>
</feature>
<evidence type="ECO:0000313" key="3">
    <source>
        <dbReference type="EMBL" id="RFU16174.1"/>
    </source>
</evidence>
<name>A0A372IMP8_9BACT</name>